<keyword evidence="3" id="KW-1185">Reference proteome</keyword>
<reference evidence="2 3" key="1">
    <citation type="journal article" date="2011" name="J. Bacteriol.">
        <title>Genome sequence of the mercury-methylating and pleomorphic Desulfovibrio africanus Strain Walvis Bay.</title>
        <authorList>
            <person name="Brown S.D."/>
            <person name="Wall J.D."/>
            <person name="Kucken A.M."/>
            <person name="Gilmour C.C."/>
            <person name="Podar M."/>
            <person name="Brandt C.C."/>
            <person name="Teshima H."/>
            <person name="Detter J.C."/>
            <person name="Han C.S."/>
            <person name="Land M.L."/>
            <person name="Lucas S."/>
            <person name="Han J."/>
            <person name="Pennacchio L."/>
            <person name="Nolan M."/>
            <person name="Pitluck S."/>
            <person name="Woyke T."/>
            <person name="Goodwin L."/>
            <person name="Palumbo A.V."/>
            <person name="Elias D.A."/>
        </authorList>
    </citation>
    <scope>NUCLEOTIDE SEQUENCE [LARGE SCALE GENOMIC DNA]</scope>
    <source>
        <strain evidence="2 3">Walvis Bay</strain>
    </source>
</reference>
<proteinExistence type="predicted"/>
<dbReference type="InterPro" id="IPR009875">
    <property type="entry name" value="PilZ_domain"/>
</dbReference>
<evidence type="ECO:0000313" key="2">
    <source>
        <dbReference type="EMBL" id="EGJ50595.1"/>
    </source>
</evidence>
<dbReference type="EMBL" id="CP003221">
    <property type="protein sequence ID" value="EGJ50595.1"/>
    <property type="molecule type" value="Genomic_DNA"/>
</dbReference>
<feature type="domain" description="PilZ" evidence="1">
    <location>
        <begin position="28"/>
        <end position="109"/>
    </location>
</feature>
<evidence type="ECO:0000259" key="1">
    <source>
        <dbReference type="Pfam" id="PF07238"/>
    </source>
</evidence>
<dbReference type="Pfam" id="PF07238">
    <property type="entry name" value="PilZ"/>
    <property type="match status" value="1"/>
</dbReference>
<dbReference type="RefSeq" id="WP_014260307.1">
    <property type="nucleotide sequence ID" value="NC_016629.1"/>
</dbReference>
<dbReference type="GO" id="GO:0035438">
    <property type="term" value="F:cyclic-di-GMP binding"/>
    <property type="evidence" value="ECO:0007669"/>
    <property type="project" value="InterPro"/>
</dbReference>
<dbReference type="Proteomes" id="UP000007844">
    <property type="component" value="Chromosome"/>
</dbReference>
<dbReference type="STRING" id="690850.Desaf_2269"/>
<dbReference type="Gene3D" id="2.40.10.220">
    <property type="entry name" value="predicted glycosyltransferase like domains"/>
    <property type="match status" value="1"/>
</dbReference>
<sequence>MDFKLEIPDGDNQRGAFRTRIPGLKAKLQETGVSFDVKDLSATGIALLATVESRLKEGTTVTADLMIAGKPVLIGLKSKIVRRINQDILACQFVELDRRQEARLDKLVLEFQKRMIAQRKAKQQSKSEDKLG</sequence>
<organism evidence="2 3">
    <name type="scientific">Desulfocurvibacter africanus subsp. africanus str. Walvis Bay</name>
    <dbReference type="NCBI Taxonomy" id="690850"/>
    <lineage>
        <taxon>Bacteria</taxon>
        <taxon>Pseudomonadati</taxon>
        <taxon>Thermodesulfobacteriota</taxon>
        <taxon>Desulfovibrionia</taxon>
        <taxon>Desulfovibrionales</taxon>
        <taxon>Desulfovibrionaceae</taxon>
        <taxon>Desulfocurvibacter</taxon>
    </lineage>
</organism>
<name>F3YX97_DESAF</name>
<dbReference type="eggNOG" id="ENOG502ZFS3">
    <property type="taxonomic scope" value="Bacteria"/>
</dbReference>
<gene>
    <name evidence="2" type="ORF">Desaf_2269</name>
</gene>
<dbReference type="KEGG" id="daf:Desaf_2269"/>
<evidence type="ECO:0000313" key="3">
    <source>
        <dbReference type="Proteomes" id="UP000007844"/>
    </source>
</evidence>
<dbReference type="HOGENOM" id="CLU_130317_0_0_7"/>
<protein>
    <submittedName>
        <fullName evidence="2">Type IV pilus assembly PilZ</fullName>
    </submittedName>
</protein>
<dbReference type="AlphaFoldDB" id="F3YX97"/>
<accession>F3YX97</accession>